<protein>
    <submittedName>
        <fullName evidence="1">Uncharacterized protein</fullName>
    </submittedName>
</protein>
<dbReference type="Proteomes" id="UP000253529">
    <property type="component" value="Unassembled WGS sequence"/>
</dbReference>
<dbReference type="RefSeq" id="WP_113889567.1">
    <property type="nucleotide sequence ID" value="NZ_QNRK01000012.1"/>
</dbReference>
<dbReference type="EMBL" id="QNRK01000012">
    <property type="protein sequence ID" value="RBP13140.1"/>
    <property type="molecule type" value="Genomic_DNA"/>
</dbReference>
<organism evidence="1 2">
    <name type="scientific">Roseiarcus fermentans</name>
    <dbReference type="NCBI Taxonomy" id="1473586"/>
    <lineage>
        <taxon>Bacteria</taxon>
        <taxon>Pseudomonadati</taxon>
        <taxon>Pseudomonadota</taxon>
        <taxon>Alphaproteobacteria</taxon>
        <taxon>Hyphomicrobiales</taxon>
        <taxon>Roseiarcaceae</taxon>
        <taxon>Roseiarcus</taxon>
    </lineage>
</organism>
<sequence length="226" mass="25046">MFRQQRFGDVNNTQSLVESNSSGQIFDRCQELSAIAGRLDEIDAQHGDSETPPPEFDELCLRRRQLVREIVDAPAPTIRESVLKTTVISSLLSDGELRLGLTRSCAADCERALGYEGEGDQGLEALEPLLWTACQRVREELAAAPADDEAVRESWLAQLREAILAIAGHQAETSLGLKAKGEIFHELWRVADETEALGALQMSYLSDFRALASARLSDEPLRQRRP</sequence>
<name>A0A366FGQ5_9HYPH</name>
<gene>
    <name evidence="1" type="ORF">DFR50_112109</name>
</gene>
<evidence type="ECO:0000313" key="2">
    <source>
        <dbReference type="Proteomes" id="UP000253529"/>
    </source>
</evidence>
<accession>A0A366FGQ5</accession>
<dbReference type="AlphaFoldDB" id="A0A366FGQ5"/>
<keyword evidence="2" id="KW-1185">Reference proteome</keyword>
<comment type="caution">
    <text evidence="1">The sequence shown here is derived from an EMBL/GenBank/DDBJ whole genome shotgun (WGS) entry which is preliminary data.</text>
</comment>
<proteinExistence type="predicted"/>
<evidence type="ECO:0000313" key="1">
    <source>
        <dbReference type="EMBL" id="RBP13140.1"/>
    </source>
</evidence>
<reference evidence="1 2" key="1">
    <citation type="submission" date="2018-06" db="EMBL/GenBank/DDBJ databases">
        <title>Genomic Encyclopedia of Type Strains, Phase IV (KMG-IV): sequencing the most valuable type-strain genomes for metagenomic binning, comparative biology and taxonomic classification.</title>
        <authorList>
            <person name="Goeker M."/>
        </authorList>
    </citation>
    <scope>NUCLEOTIDE SEQUENCE [LARGE SCALE GENOMIC DNA]</scope>
    <source>
        <strain evidence="1 2">DSM 24875</strain>
    </source>
</reference>